<proteinExistence type="predicted"/>
<keyword evidence="4" id="KW-1185">Reference proteome</keyword>
<dbReference type="EMBL" id="CP047170">
    <property type="protein sequence ID" value="QRF69117.1"/>
    <property type="molecule type" value="Genomic_DNA"/>
</dbReference>
<protein>
    <recommendedName>
        <fullName evidence="2">DUF1468 domain-containing protein</fullName>
    </recommendedName>
</protein>
<evidence type="ECO:0000313" key="4">
    <source>
        <dbReference type="Proteomes" id="UP000596387"/>
    </source>
</evidence>
<feature type="transmembrane region" description="Helical" evidence="1">
    <location>
        <begin position="118"/>
        <end position="138"/>
    </location>
</feature>
<accession>A0ABX7FIC8</accession>
<keyword evidence="3" id="KW-0614">Plasmid</keyword>
<dbReference type="Proteomes" id="UP000596387">
    <property type="component" value="Plasmid p-SCP4"/>
</dbReference>
<feature type="transmembrane region" description="Helical" evidence="1">
    <location>
        <begin position="79"/>
        <end position="112"/>
    </location>
</feature>
<keyword evidence="1" id="KW-0812">Transmembrane</keyword>
<keyword evidence="1" id="KW-0472">Membrane</keyword>
<dbReference type="RefSeq" id="WP_052260341.1">
    <property type="nucleotide sequence ID" value="NZ_CP047170.1"/>
</dbReference>
<dbReference type="InterPro" id="IPR009936">
    <property type="entry name" value="DUF1468"/>
</dbReference>
<dbReference type="Pfam" id="PF07331">
    <property type="entry name" value="TctB"/>
    <property type="match status" value="1"/>
</dbReference>
<reference evidence="3 4" key="1">
    <citation type="submission" date="2019-12" db="EMBL/GenBank/DDBJ databases">
        <title>Complete Genome Sequence of a Quorum-Sensing Bacterium,Rhodobacteraceae bacterium C31, Isolated from a marine microalgae symbiotic bacteria.</title>
        <authorList>
            <person name="Zhang Y."/>
        </authorList>
    </citation>
    <scope>NUCLEOTIDE SEQUENCE [LARGE SCALE GENOMIC DNA]</scope>
    <source>
        <strain evidence="3 4">C31</strain>
        <plasmid evidence="3 4">p-SCP4</plasmid>
    </source>
</reference>
<organism evidence="3 4">
    <name type="scientific">Ponticoccus alexandrii</name>
    <dbReference type="NCBI Taxonomy" id="1943633"/>
    <lineage>
        <taxon>Bacteria</taxon>
        <taxon>Pseudomonadati</taxon>
        <taxon>Pseudomonadota</taxon>
        <taxon>Alphaproteobacteria</taxon>
        <taxon>Rhodobacterales</taxon>
        <taxon>Roseobacteraceae</taxon>
        <taxon>Ponticoccus</taxon>
    </lineage>
</organism>
<geneLocation type="plasmid" evidence="3 4">
    <name>p-SCP4</name>
</geneLocation>
<gene>
    <name evidence="3" type="ORF">GQA70_22435</name>
</gene>
<feature type="transmembrane region" description="Helical" evidence="1">
    <location>
        <begin position="38"/>
        <end position="58"/>
    </location>
</feature>
<name>A0ABX7FIC8_9RHOB</name>
<evidence type="ECO:0000256" key="1">
    <source>
        <dbReference type="SAM" id="Phobius"/>
    </source>
</evidence>
<evidence type="ECO:0000313" key="3">
    <source>
        <dbReference type="EMBL" id="QRF69117.1"/>
    </source>
</evidence>
<feature type="domain" description="DUF1468" evidence="2">
    <location>
        <begin position="11"/>
        <end position="143"/>
    </location>
</feature>
<sequence length="152" mass="15942">MKFNDRMIGLLAILGGLAIIAGTFGFRAVPGQQFGSAFFPRIVGVATILAGFVQIIVATPGPFLRIADDLRNRDALCKLAVVAGVVIWLLTVQSLGFLLTTGLLTGALALIFGARPAPAAMVAIGLPILLHLIFSSLLRVPLPRGVIEGWLA</sequence>
<keyword evidence="1" id="KW-1133">Transmembrane helix</keyword>
<evidence type="ECO:0000259" key="2">
    <source>
        <dbReference type="Pfam" id="PF07331"/>
    </source>
</evidence>